<dbReference type="InterPro" id="IPR014710">
    <property type="entry name" value="RmlC-like_jellyroll"/>
</dbReference>
<dbReference type="Proteomes" id="UP000011704">
    <property type="component" value="Unassembled WGS sequence"/>
</dbReference>
<dbReference type="GO" id="GO:0046872">
    <property type="term" value="F:metal ion binding"/>
    <property type="evidence" value="ECO:0007669"/>
    <property type="project" value="UniProtKB-KW"/>
</dbReference>
<feature type="domain" description="Pirin C-terminal" evidence="5">
    <location>
        <begin position="184"/>
        <end position="284"/>
    </location>
</feature>
<comment type="similarity">
    <text evidence="1 3">Belongs to the pirin family.</text>
</comment>
<evidence type="ECO:0000259" key="4">
    <source>
        <dbReference type="Pfam" id="PF02678"/>
    </source>
</evidence>
<dbReference type="InterPro" id="IPR003829">
    <property type="entry name" value="Pirin_N_dom"/>
</dbReference>
<protein>
    <recommendedName>
        <fullName evidence="8">Quercetin 2,3-dioxygenase</fullName>
    </recommendedName>
</protein>
<dbReference type="FunCoup" id="M1YKN2">
    <property type="interactions" value="95"/>
</dbReference>
<dbReference type="InterPro" id="IPR011051">
    <property type="entry name" value="RmlC_Cupin_sf"/>
</dbReference>
<dbReference type="CDD" id="cd02909">
    <property type="entry name" value="cupin_pirin_N"/>
    <property type="match status" value="1"/>
</dbReference>
<accession>M1YKN2</accession>
<keyword evidence="2" id="KW-0408">Iron</keyword>
<feature type="binding site" evidence="2">
    <location>
        <position position="110"/>
    </location>
    <ligand>
        <name>Fe cation</name>
        <dbReference type="ChEBI" id="CHEBI:24875"/>
    </ligand>
</feature>
<dbReference type="PANTHER" id="PTHR43594:SF1">
    <property type="entry name" value="QUERCETIN 2,3-DIOXYGENASE PA2418-RELATED"/>
    <property type="match status" value="1"/>
</dbReference>
<proteinExistence type="inferred from homology"/>
<dbReference type="PIRSF" id="PIRSF006232">
    <property type="entry name" value="Pirin"/>
    <property type="match status" value="1"/>
</dbReference>
<name>M1YKN2_NITG3</name>
<evidence type="ECO:0000256" key="3">
    <source>
        <dbReference type="RuleBase" id="RU003457"/>
    </source>
</evidence>
<evidence type="ECO:0000313" key="7">
    <source>
        <dbReference type="Proteomes" id="UP000011704"/>
    </source>
</evidence>
<comment type="cofactor">
    <cofactor evidence="2">
        <name>Fe cation</name>
        <dbReference type="ChEBI" id="CHEBI:24875"/>
    </cofactor>
    <text evidence="2">Binds 1 Fe cation per subunit.</text>
</comment>
<dbReference type="Pfam" id="PF05726">
    <property type="entry name" value="Pirin_C"/>
    <property type="match status" value="1"/>
</dbReference>
<dbReference type="OrthoDB" id="9780903at2"/>
<evidence type="ECO:0000256" key="2">
    <source>
        <dbReference type="PIRSR" id="PIRSR006232-1"/>
    </source>
</evidence>
<keyword evidence="2" id="KW-0479">Metal-binding</keyword>
<feature type="domain" description="Pirin N-terminal" evidence="4">
    <location>
        <begin position="25"/>
        <end position="130"/>
    </location>
</feature>
<dbReference type="Gene3D" id="2.60.120.10">
    <property type="entry name" value="Jelly Rolls"/>
    <property type="match status" value="2"/>
</dbReference>
<dbReference type="RefSeq" id="WP_005009356.1">
    <property type="nucleotide sequence ID" value="NZ_HG422173.1"/>
</dbReference>
<gene>
    <name evidence="6" type="ORF">NITGR_550051</name>
</gene>
<dbReference type="Pfam" id="PF02678">
    <property type="entry name" value="Pirin"/>
    <property type="match status" value="1"/>
</dbReference>
<comment type="caution">
    <text evidence="6">The sequence shown here is derived from an EMBL/GenBank/DDBJ whole genome shotgun (WGS) entry which is preliminary data.</text>
</comment>
<evidence type="ECO:0008006" key="8">
    <source>
        <dbReference type="Google" id="ProtNLM"/>
    </source>
</evidence>
<dbReference type="AlphaFoldDB" id="M1YKN2"/>
<dbReference type="SUPFAM" id="SSF51182">
    <property type="entry name" value="RmlC-like cupins"/>
    <property type="match status" value="1"/>
</dbReference>
<evidence type="ECO:0000256" key="1">
    <source>
        <dbReference type="ARBA" id="ARBA00008416"/>
    </source>
</evidence>
<dbReference type="HOGENOM" id="CLU_045717_5_1_0"/>
<dbReference type="CDD" id="cd02247">
    <property type="entry name" value="cupin_pirin_C"/>
    <property type="match status" value="1"/>
</dbReference>
<keyword evidence="7" id="KW-1185">Reference proteome</keyword>
<dbReference type="PANTHER" id="PTHR43594">
    <property type="entry name" value="QUERCETIN 2,3-DIOXYGENASE"/>
    <property type="match status" value="1"/>
</dbReference>
<dbReference type="STRING" id="1266370.NITGR_550051"/>
<dbReference type="InterPro" id="IPR053186">
    <property type="entry name" value="QDO-related"/>
</dbReference>
<feature type="binding site" evidence="2">
    <location>
        <position position="66"/>
    </location>
    <ligand>
        <name>Fe cation</name>
        <dbReference type="ChEBI" id="CHEBI:24875"/>
    </ligand>
</feature>
<evidence type="ECO:0000259" key="5">
    <source>
        <dbReference type="Pfam" id="PF05726"/>
    </source>
</evidence>
<feature type="binding site" evidence="2">
    <location>
        <position position="108"/>
    </location>
    <ligand>
        <name>Fe cation</name>
        <dbReference type="ChEBI" id="CHEBI:24875"/>
    </ligand>
</feature>
<reference evidence="6 7" key="1">
    <citation type="journal article" date="2013" name="Front. Microbiol.">
        <title>The genome of Nitrospina gracilis illuminates the metabolism and evolution of the major marine nitrite oxidizer.</title>
        <authorList>
            <person name="Luecker S."/>
            <person name="Nowka B."/>
            <person name="Rattei T."/>
            <person name="Spieck E."/>
            <person name="and Daims H."/>
        </authorList>
    </citation>
    <scope>NUCLEOTIDE SEQUENCE [LARGE SCALE GENOMIC DNA]</scope>
    <source>
        <strain evidence="6 7">3/211</strain>
    </source>
</reference>
<organism evidence="6 7">
    <name type="scientific">Nitrospina gracilis (strain 3/211)</name>
    <dbReference type="NCBI Taxonomy" id="1266370"/>
    <lineage>
        <taxon>Bacteria</taxon>
        <taxon>Pseudomonadati</taxon>
        <taxon>Nitrospinota/Tectimicrobiota group</taxon>
        <taxon>Nitrospinota</taxon>
        <taxon>Nitrospinia</taxon>
        <taxon>Nitrospinales</taxon>
        <taxon>Nitrospinaceae</taxon>
        <taxon>Nitrospina</taxon>
    </lineage>
</organism>
<dbReference type="InterPro" id="IPR012093">
    <property type="entry name" value="Pirin"/>
</dbReference>
<dbReference type="InterPro" id="IPR008778">
    <property type="entry name" value="Pirin_C_dom"/>
</dbReference>
<evidence type="ECO:0000313" key="6">
    <source>
        <dbReference type="EMBL" id="CCQ91049.1"/>
    </source>
</evidence>
<dbReference type="InParanoid" id="M1YKN2"/>
<sequence length="285" mass="31026">MARQKQIEEILNTPGQHWVGDGFPVRTLFTYDSHGEAMSPFLLFDFAGPAEFPPASKPRGVGQHPHRGFETVTIVYEGEVDHKDLAGNSGHLEPGDVQWMTAASGIVHQEFHSQSFTEQGGTFHAVQLWVNLPAKDKMSPPRYQDIPSKRIPTVEVNGGTLRVIAGEHDGTRGPALTFTPINIWDITLRAGGEMELALPAGHTTAVVPVTGAVEANQSETARAAQLVRFSREGEAIHLSAQEETRLLLLSGEPIAEPIAGEGPFVMNTEAELMQAFEDYRKGLMG</sequence>
<feature type="binding site" evidence="2">
    <location>
        <position position="64"/>
    </location>
    <ligand>
        <name>Fe cation</name>
        <dbReference type="ChEBI" id="CHEBI:24875"/>
    </ligand>
</feature>
<dbReference type="EMBL" id="CAQJ01000061">
    <property type="protein sequence ID" value="CCQ91049.1"/>
    <property type="molecule type" value="Genomic_DNA"/>
</dbReference>